<dbReference type="GO" id="GO:0016491">
    <property type="term" value="F:oxidoreductase activity"/>
    <property type="evidence" value="ECO:0007669"/>
    <property type="project" value="InterPro"/>
</dbReference>
<dbReference type="InterPro" id="IPR011008">
    <property type="entry name" value="Dimeric_a/b-barrel"/>
</dbReference>
<proteinExistence type="inferred from homology"/>
<keyword evidence="4" id="KW-1185">Reference proteome</keyword>
<comment type="similarity">
    <text evidence="1">Belongs to the tpcK family.</text>
</comment>
<organism evidence="3 4">
    <name type="scientific">Ophiobolus disseminans</name>
    <dbReference type="NCBI Taxonomy" id="1469910"/>
    <lineage>
        <taxon>Eukaryota</taxon>
        <taxon>Fungi</taxon>
        <taxon>Dikarya</taxon>
        <taxon>Ascomycota</taxon>
        <taxon>Pezizomycotina</taxon>
        <taxon>Dothideomycetes</taxon>
        <taxon>Pleosporomycetidae</taxon>
        <taxon>Pleosporales</taxon>
        <taxon>Pleosporineae</taxon>
        <taxon>Phaeosphaeriaceae</taxon>
        <taxon>Ophiobolus</taxon>
    </lineage>
</organism>
<sequence length="126" mass="14068">MSYTIISFETRKPDLTPAQFKEYYDHTHVPIIKKAVGSSFPTSHARYYLKHQPDGLSPLVFIGPAEKVDYDAIVIMTFESEQQLADFQTKYGQPDIAAVIGASAENFIISSKLTVLGLENPHVTYA</sequence>
<protein>
    <recommendedName>
        <fullName evidence="2">EthD domain-containing protein</fullName>
    </recommendedName>
</protein>
<dbReference type="Gene3D" id="3.30.70.100">
    <property type="match status" value="1"/>
</dbReference>
<dbReference type="Pfam" id="PF07110">
    <property type="entry name" value="EthD"/>
    <property type="match status" value="1"/>
</dbReference>
<dbReference type="InterPro" id="IPR009799">
    <property type="entry name" value="EthD_dom"/>
</dbReference>
<reference evidence="3" key="1">
    <citation type="journal article" date="2020" name="Stud. Mycol.">
        <title>101 Dothideomycetes genomes: a test case for predicting lifestyles and emergence of pathogens.</title>
        <authorList>
            <person name="Haridas S."/>
            <person name="Albert R."/>
            <person name="Binder M."/>
            <person name="Bloem J."/>
            <person name="Labutti K."/>
            <person name="Salamov A."/>
            <person name="Andreopoulos B."/>
            <person name="Baker S."/>
            <person name="Barry K."/>
            <person name="Bills G."/>
            <person name="Bluhm B."/>
            <person name="Cannon C."/>
            <person name="Castanera R."/>
            <person name="Culley D."/>
            <person name="Daum C."/>
            <person name="Ezra D."/>
            <person name="Gonzalez J."/>
            <person name="Henrissat B."/>
            <person name="Kuo A."/>
            <person name="Liang C."/>
            <person name="Lipzen A."/>
            <person name="Lutzoni F."/>
            <person name="Magnuson J."/>
            <person name="Mondo S."/>
            <person name="Nolan M."/>
            <person name="Ohm R."/>
            <person name="Pangilinan J."/>
            <person name="Park H.-J."/>
            <person name="Ramirez L."/>
            <person name="Alfaro M."/>
            <person name="Sun H."/>
            <person name="Tritt A."/>
            <person name="Yoshinaga Y."/>
            <person name="Zwiers L.-H."/>
            <person name="Turgeon B."/>
            <person name="Goodwin S."/>
            <person name="Spatafora J."/>
            <person name="Crous P."/>
            <person name="Grigoriev I."/>
        </authorList>
    </citation>
    <scope>NUCLEOTIDE SEQUENCE</scope>
    <source>
        <strain evidence="3">CBS 113818</strain>
    </source>
</reference>
<feature type="domain" description="EthD" evidence="2">
    <location>
        <begin position="12"/>
        <end position="108"/>
    </location>
</feature>
<evidence type="ECO:0000313" key="3">
    <source>
        <dbReference type="EMBL" id="KAF2829764.1"/>
    </source>
</evidence>
<gene>
    <name evidence="3" type="ORF">CC86DRAFT_174605</name>
</gene>
<dbReference type="Proteomes" id="UP000799424">
    <property type="component" value="Unassembled WGS sequence"/>
</dbReference>
<evidence type="ECO:0000259" key="2">
    <source>
        <dbReference type="Pfam" id="PF07110"/>
    </source>
</evidence>
<evidence type="ECO:0000256" key="1">
    <source>
        <dbReference type="ARBA" id="ARBA00005986"/>
    </source>
</evidence>
<dbReference type="AlphaFoldDB" id="A0A6A7AA96"/>
<dbReference type="EMBL" id="MU006220">
    <property type="protein sequence ID" value="KAF2829764.1"/>
    <property type="molecule type" value="Genomic_DNA"/>
</dbReference>
<dbReference type="OrthoDB" id="2519291at2759"/>
<dbReference type="SUPFAM" id="SSF54909">
    <property type="entry name" value="Dimeric alpha+beta barrel"/>
    <property type="match status" value="1"/>
</dbReference>
<evidence type="ECO:0000313" key="4">
    <source>
        <dbReference type="Proteomes" id="UP000799424"/>
    </source>
</evidence>
<name>A0A6A7AA96_9PLEO</name>
<accession>A0A6A7AA96</accession>